<evidence type="ECO:0000313" key="10">
    <source>
        <dbReference type="Proteomes" id="UP000006764"/>
    </source>
</evidence>
<dbReference type="RefSeq" id="WP_008735154.1">
    <property type="nucleotide sequence ID" value="NZ_CP004387.1"/>
</dbReference>
<dbReference type="Proteomes" id="UP000006764">
    <property type="component" value="Chromosome"/>
</dbReference>
<evidence type="ECO:0000256" key="4">
    <source>
        <dbReference type="ARBA" id="ARBA00022741"/>
    </source>
</evidence>
<sequence>MVLPEHRMTHLQELEAESIHIIREVAAEFDNPVMLYSIGKDSSVMLHLARKAFAPGKPPFPLLHVDTTWKFREMIAFRNRMAKEAGMELLVHTNQDGVAANINPFDHGSAKYTDIMKTQALKQALDLYGFDAAFGGARRDEEKSRAKERVYSFRDRFHRWDPKNQRPELWNLYNGRINKGESIRVFPLSNWTELDIWQYIYLQNIEIVPLYYADERPVVERDGMLIMVDDERLPLAEGEVPQQQSVRFRTLGCYPLTGAVPSKARTLPEIIQEMLVARTSERSGRAIDHDESGSMEKKKREGYF</sequence>
<dbReference type="OrthoDB" id="9772604at2"/>
<accession>A0A0B4XN55</accession>
<dbReference type="GO" id="GO:0004781">
    <property type="term" value="F:sulfate adenylyltransferase (ATP) activity"/>
    <property type="evidence" value="ECO:0007669"/>
    <property type="project" value="UniProtKB-UniRule"/>
</dbReference>
<protein>
    <recommendedName>
        <fullName evidence="6">Sulfate adenylyltransferase subunit 2</fullName>
        <ecNumber evidence="6">2.7.7.4</ecNumber>
    </recommendedName>
    <alternativeName>
        <fullName evidence="6">ATP-sulfurylase small subunit</fullName>
    </alternativeName>
    <alternativeName>
        <fullName evidence="6">Sulfate adenylate transferase</fullName>
        <shortName evidence="6">SAT</shortName>
    </alternativeName>
</protein>
<evidence type="ECO:0000256" key="2">
    <source>
        <dbReference type="ARBA" id="ARBA00022679"/>
    </source>
</evidence>
<dbReference type="KEGG" id="apac:S7S_10420"/>
<gene>
    <name evidence="6" type="primary">cysD</name>
    <name evidence="9" type="ORF">S7S_10420</name>
</gene>
<dbReference type="GO" id="GO:0000103">
    <property type="term" value="P:sulfate assimilation"/>
    <property type="evidence" value="ECO:0007669"/>
    <property type="project" value="UniProtKB-UniRule"/>
</dbReference>
<dbReference type="PANTHER" id="PTHR43196">
    <property type="entry name" value="SULFATE ADENYLYLTRANSFERASE SUBUNIT 2"/>
    <property type="match status" value="1"/>
</dbReference>
<dbReference type="InterPro" id="IPR050128">
    <property type="entry name" value="Sulfate_adenylyltrnsfr_sub2"/>
</dbReference>
<dbReference type="UniPathway" id="UPA00140">
    <property type="reaction ID" value="UER00204"/>
</dbReference>
<comment type="similarity">
    <text evidence="1 6">Belongs to the PAPS reductase family. CysD subfamily.</text>
</comment>
<feature type="region of interest" description="Disordered" evidence="7">
    <location>
        <begin position="281"/>
        <end position="304"/>
    </location>
</feature>
<dbReference type="HOGENOM" id="CLU_043026_0_0_6"/>
<dbReference type="HAMAP" id="MF_00064">
    <property type="entry name" value="Sulf_adenylyltr_sub2"/>
    <property type="match status" value="1"/>
</dbReference>
<dbReference type="SUPFAM" id="SSF52402">
    <property type="entry name" value="Adenine nucleotide alpha hydrolases-like"/>
    <property type="match status" value="1"/>
</dbReference>
<dbReference type="STRING" id="391936.S7S_10420"/>
<dbReference type="CDD" id="cd23946">
    <property type="entry name" value="Sulfate_adenylyltransferase_2"/>
    <property type="match status" value="1"/>
</dbReference>
<dbReference type="EC" id="2.7.7.4" evidence="6"/>
<dbReference type="NCBIfam" id="TIGR02039">
    <property type="entry name" value="CysD"/>
    <property type="match status" value="1"/>
</dbReference>
<dbReference type="InterPro" id="IPR011784">
    <property type="entry name" value="SO4_adenylTrfase_ssu"/>
</dbReference>
<name>A0A0B4XN55_9GAMM</name>
<dbReference type="Gene3D" id="3.40.50.620">
    <property type="entry name" value="HUPs"/>
    <property type="match status" value="1"/>
</dbReference>
<dbReference type="FunFam" id="3.40.50.620:FF:000002">
    <property type="entry name" value="Sulfate adenylyltransferase subunit 2"/>
    <property type="match status" value="1"/>
</dbReference>
<dbReference type="EMBL" id="CP004387">
    <property type="protein sequence ID" value="AJD48496.1"/>
    <property type="molecule type" value="Genomic_DNA"/>
</dbReference>
<dbReference type="PANTHER" id="PTHR43196:SF1">
    <property type="entry name" value="SULFATE ADENYLYLTRANSFERASE SUBUNIT 2"/>
    <property type="match status" value="1"/>
</dbReference>
<organism evidence="9 10">
    <name type="scientific">Isoalcanivorax pacificus W11-5</name>
    <dbReference type="NCBI Taxonomy" id="391936"/>
    <lineage>
        <taxon>Bacteria</taxon>
        <taxon>Pseudomonadati</taxon>
        <taxon>Pseudomonadota</taxon>
        <taxon>Gammaproteobacteria</taxon>
        <taxon>Oceanospirillales</taxon>
        <taxon>Alcanivoracaceae</taxon>
        <taxon>Isoalcanivorax</taxon>
    </lineage>
</organism>
<evidence type="ECO:0000256" key="7">
    <source>
        <dbReference type="SAM" id="MobiDB-lite"/>
    </source>
</evidence>
<dbReference type="Pfam" id="PF01507">
    <property type="entry name" value="PAPS_reduct"/>
    <property type="match status" value="1"/>
</dbReference>
<comment type="subunit">
    <text evidence="6">Heterodimer composed of CysD, the smaller subunit, and CysN.</text>
</comment>
<evidence type="ECO:0000256" key="3">
    <source>
        <dbReference type="ARBA" id="ARBA00022695"/>
    </source>
</evidence>
<comment type="pathway">
    <text evidence="6">Sulfur metabolism; hydrogen sulfide biosynthesis; sulfite from sulfate: step 1/3.</text>
</comment>
<dbReference type="GO" id="GO:0070814">
    <property type="term" value="P:hydrogen sulfide biosynthetic process"/>
    <property type="evidence" value="ECO:0007669"/>
    <property type="project" value="UniProtKB-UniRule"/>
</dbReference>
<keyword evidence="5 6" id="KW-0067">ATP-binding</keyword>
<evidence type="ECO:0000256" key="1">
    <source>
        <dbReference type="ARBA" id="ARBA00008885"/>
    </source>
</evidence>
<dbReference type="AlphaFoldDB" id="A0A0B4XN55"/>
<evidence type="ECO:0000313" key="9">
    <source>
        <dbReference type="EMBL" id="AJD48496.1"/>
    </source>
</evidence>
<keyword evidence="3 6" id="KW-0548">Nucleotidyltransferase</keyword>
<keyword evidence="10" id="KW-1185">Reference proteome</keyword>
<evidence type="ECO:0000256" key="5">
    <source>
        <dbReference type="ARBA" id="ARBA00022840"/>
    </source>
</evidence>
<keyword evidence="2 6" id="KW-0808">Transferase</keyword>
<evidence type="ECO:0000256" key="6">
    <source>
        <dbReference type="HAMAP-Rule" id="MF_00064"/>
    </source>
</evidence>
<feature type="domain" description="Phosphoadenosine phosphosulphate reductase" evidence="8">
    <location>
        <begin position="31"/>
        <end position="258"/>
    </location>
</feature>
<dbReference type="NCBIfam" id="NF009214">
    <property type="entry name" value="PRK12563.1"/>
    <property type="match status" value="1"/>
</dbReference>
<proteinExistence type="inferred from homology"/>
<reference evidence="9 10" key="1">
    <citation type="journal article" date="2012" name="J. Bacteriol.">
        <title>Genome sequence of an alkane-degrading bacterium, Alcanivorax pacificus type strain W11-5, isolated from deep sea sediment.</title>
        <authorList>
            <person name="Lai Q."/>
            <person name="Shao Z."/>
        </authorList>
    </citation>
    <scope>NUCLEOTIDE SEQUENCE [LARGE SCALE GENOMIC DNA]</scope>
    <source>
        <strain evidence="9 10">W11-5</strain>
    </source>
</reference>
<dbReference type="InterPro" id="IPR014729">
    <property type="entry name" value="Rossmann-like_a/b/a_fold"/>
</dbReference>
<comment type="catalytic activity">
    <reaction evidence="6">
        <text>sulfate + ATP + H(+) = adenosine 5'-phosphosulfate + diphosphate</text>
        <dbReference type="Rhea" id="RHEA:18133"/>
        <dbReference type="ChEBI" id="CHEBI:15378"/>
        <dbReference type="ChEBI" id="CHEBI:16189"/>
        <dbReference type="ChEBI" id="CHEBI:30616"/>
        <dbReference type="ChEBI" id="CHEBI:33019"/>
        <dbReference type="ChEBI" id="CHEBI:58243"/>
        <dbReference type="EC" id="2.7.7.4"/>
    </reaction>
</comment>
<comment type="function">
    <text evidence="6">With CysN forms the ATP sulfurylase (ATPS) that catalyzes the adenylation of sulfate producing adenosine 5'-phosphosulfate (APS) and diphosphate, the first enzymatic step in sulfur assimilation pathway. APS synthesis involves the formation of a high-energy phosphoric-sulfuric acid anhydride bond driven by GTP hydrolysis by CysN coupled to ATP hydrolysis by CysD.</text>
</comment>
<keyword evidence="4 6" id="KW-0547">Nucleotide-binding</keyword>
<dbReference type="NCBIfam" id="NF003587">
    <property type="entry name" value="PRK05253.1"/>
    <property type="match status" value="1"/>
</dbReference>
<dbReference type="InterPro" id="IPR002500">
    <property type="entry name" value="PAPS_reduct_dom"/>
</dbReference>
<dbReference type="PIRSF" id="PIRSF002936">
    <property type="entry name" value="CysDAde_trans"/>
    <property type="match status" value="1"/>
</dbReference>
<evidence type="ECO:0000259" key="8">
    <source>
        <dbReference type="Pfam" id="PF01507"/>
    </source>
</evidence>
<dbReference type="GO" id="GO:0005524">
    <property type="term" value="F:ATP binding"/>
    <property type="evidence" value="ECO:0007669"/>
    <property type="project" value="UniProtKB-KW"/>
</dbReference>